<protein>
    <submittedName>
        <fullName evidence="2">Mannitol/fructose-specific phosphotransferase system IIA component (Ntr-type)</fullName>
    </submittedName>
</protein>
<dbReference type="EMBL" id="JAUSUR010000002">
    <property type="protein sequence ID" value="MDQ0360830.1"/>
    <property type="molecule type" value="Genomic_DNA"/>
</dbReference>
<evidence type="ECO:0000259" key="1">
    <source>
        <dbReference type="PROSITE" id="PS51094"/>
    </source>
</evidence>
<evidence type="ECO:0000313" key="2">
    <source>
        <dbReference type="EMBL" id="MDQ0360830.1"/>
    </source>
</evidence>
<dbReference type="Gene3D" id="3.40.930.10">
    <property type="entry name" value="Mannitol-specific EII, Chain A"/>
    <property type="match status" value="1"/>
</dbReference>
<proteinExistence type="predicted"/>
<dbReference type="InterPro" id="IPR002178">
    <property type="entry name" value="PTS_EIIA_type-2_dom"/>
</dbReference>
<dbReference type="PROSITE" id="PS51094">
    <property type="entry name" value="PTS_EIIA_TYPE_2"/>
    <property type="match status" value="1"/>
</dbReference>
<feature type="domain" description="PTS EIIA type-2" evidence="1">
    <location>
        <begin position="8"/>
        <end position="155"/>
    </location>
</feature>
<evidence type="ECO:0000313" key="3">
    <source>
        <dbReference type="Proteomes" id="UP001230220"/>
    </source>
</evidence>
<keyword evidence="3" id="KW-1185">Reference proteome</keyword>
<sequence length="157" mass="17811">MEKIDLAKVLVKEACVLDHEPFSSKEEMFQFMAKKFKEAGIITDEEQYIVSLEEREAVGSTYMGNLIGLPHGKSESVVKPGIGFCRCKEPFIYKSYGEEGQVKFVFMLAIAMDQGADNYMRVLATLAGLLTHQEFLDILDQGTSYEEIMEQIQTYEN</sequence>
<accession>A0ABU0E2V2</accession>
<dbReference type="Proteomes" id="UP001230220">
    <property type="component" value="Unassembled WGS sequence"/>
</dbReference>
<dbReference type="PANTHER" id="PTHR47738">
    <property type="entry name" value="PTS SYSTEM FRUCTOSE-LIKE EIIA COMPONENT-RELATED"/>
    <property type="match status" value="1"/>
</dbReference>
<name>A0ABU0E2V2_9FIRM</name>
<dbReference type="InterPro" id="IPR051541">
    <property type="entry name" value="PTS_SugarTrans_NitroReg"/>
</dbReference>
<dbReference type="InterPro" id="IPR016152">
    <property type="entry name" value="PTrfase/Anion_transptr"/>
</dbReference>
<dbReference type="SUPFAM" id="SSF55804">
    <property type="entry name" value="Phoshotransferase/anion transport protein"/>
    <property type="match status" value="1"/>
</dbReference>
<reference evidence="2 3" key="1">
    <citation type="submission" date="2023-07" db="EMBL/GenBank/DDBJ databases">
        <title>Genomic Encyclopedia of Type Strains, Phase IV (KMG-IV): sequencing the most valuable type-strain genomes for metagenomic binning, comparative biology and taxonomic classification.</title>
        <authorList>
            <person name="Goeker M."/>
        </authorList>
    </citation>
    <scope>NUCLEOTIDE SEQUENCE [LARGE SCALE GENOMIC DNA]</scope>
    <source>
        <strain evidence="2 3">DSM 16784</strain>
    </source>
</reference>
<organism evidence="2 3">
    <name type="scientific">Breznakia pachnodae</name>
    <dbReference type="NCBI Taxonomy" id="265178"/>
    <lineage>
        <taxon>Bacteria</taxon>
        <taxon>Bacillati</taxon>
        <taxon>Bacillota</taxon>
        <taxon>Erysipelotrichia</taxon>
        <taxon>Erysipelotrichales</taxon>
        <taxon>Erysipelotrichaceae</taxon>
        <taxon>Breznakia</taxon>
    </lineage>
</organism>
<dbReference type="RefSeq" id="WP_307407025.1">
    <property type="nucleotide sequence ID" value="NZ_JAUSUR010000002.1"/>
</dbReference>
<dbReference type="PANTHER" id="PTHR47738:SF2">
    <property type="entry name" value="PTS SYSTEM FRUCTOSE-LIKE EIIA COMPONENT"/>
    <property type="match status" value="1"/>
</dbReference>
<dbReference type="CDD" id="cd00211">
    <property type="entry name" value="PTS_IIA_fru"/>
    <property type="match status" value="1"/>
</dbReference>
<comment type="caution">
    <text evidence="2">The sequence shown here is derived from an EMBL/GenBank/DDBJ whole genome shotgun (WGS) entry which is preliminary data.</text>
</comment>
<dbReference type="Pfam" id="PF00359">
    <property type="entry name" value="PTS_EIIA_2"/>
    <property type="match status" value="1"/>
</dbReference>
<gene>
    <name evidence="2" type="ORF">J2S15_001575</name>
</gene>